<evidence type="ECO:0000313" key="2">
    <source>
        <dbReference type="Proteomes" id="UP000601435"/>
    </source>
</evidence>
<reference evidence="1" key="1">
    <citation type="submission" date="2021-02" db="EMBL/GenBank/DDBJ databases">
        <authorList>
            <person name="Dougan E. K."/>
            <person name="Rhodes N."/>
            <person name="Thang M."/>
            <person name="Chan C."/>
        </authorList>
    </citation>
    <scope>NUCLEOTIDE SEQUENCE</scope>
</reference>
<sequence length="733" mass="80258">MVDVADGHIRKRTRHDVELPPLFVERAVSCIIAYAHEQGATVALHLRDQLLLPCPAASRLVLGALPRSQVLRPLMPEFGRYVKVLCRPSGDALMQFLRSLPKGAKITARFVNGAPGSSGQHACAPYLDHVDLAQCREQQNFSIEDVALGAHEDVPFASDTSLHKGCKAECISERLLRKGFVTKCELADLLDALPSDQKFASKRGQCIETTKTWTTGVYLFSEKPGLRRNTHAYPRTTRLLASLVSAVFPGCAFSSVGMFKNLKTSPHRDVNNSQGVPNLLVPCSDFTGGSVKVYDSDASEAPAFLDVSKGPVKLDASKVHSTEDWNGDRLLLVAFHVQGACSLRGMDAKTCGRLGLQLDVAPQTQGSTGPGGDAANLVETVFLGVPHGPEEFVRKAVAAGHPMDMDRLISPAVDAAVKANFCDDASVVSRRRLDTLRRWSMRARELDEQEARANSQRPAHLQKLLAGKRILLWKEILFEIGYPDTAILDEVESGLPLTGWMTPSQVFQQRARPPTMSVSTVLAMNKGFHALVKRRLAKRQDPEVEEKTWRETEEELAKGWFWIDHSGSWEGKIIAHRFGLLQKLKLRTIDDCSVGGLNCTVGLPDKMRVHSIDILSSMLRRALELCGGRASCKWVGSDEPILLGANSLPFGAVGSVSGFLRLSMALWATGLIGKKAPPFSEIFAALGVNVDMQEELSETVDSFLQSGSMTAKDAERLRDMLLDLTGQSSYQLM</sequence>
<organism evidence="1 2">
    <name type="scientific">Symbiodinium necroappetens</name>
    <dbReference type="NCBI Taxonomy" id="1628268"/>
    <lineage>
        <taxon>Eukaryota</taxon>
        <taxon>Sar</taxon>
        <taxon>Alveolata</taxon>
        <taxon>Dinophyceae</taxon>
        <taxon>Suessiales</taxon>
        <taxon>Symbiodiniaceae</taxon>
        <taxon>Symbiodinium</taxon>
    </lineage>
</organism>
<proteinExistence type="predicted"/>
<dbReference type="AlphaFoldDB" id="A0A812T800"/>
<dbReference type="EMBL" id="CAJNJA010023411">
    <property type="protein sequence ID" value="CAE7510495.1"/>
    <property type="molecule type" value="Genomic_DNA"/>
</dbReference>
<gene>
    <name evidence="1" type="ORF">SNEC2469_LOCUS14581</name>
</gene>
<dbReference type="Proteomes" id="UP000601435">
    <property type="component" value="Unassembled WGS sequence"/>
</dbReference>
<keyword evidence="2" id="KW-1185">Reference proteome</keyword>
<dbReference type="OrthoDB" id="447983at2759"/>
<comment type="caution">
    <text evidence="1">The sequence shown here is derived from an EMBL/GenBank/DDBJ whole genome shotgun (WGS) entry which is preliminary data.</text>
</comment>
<protein>
    <submittedName>
        <fullName evidence="1">Uncharacterized protein</fullName>
    </submittedName>
</protein>
<name>A0A812T800_9DINO</name>
<evidence type="ECO:0000313" key="1">
    <source>
        <dbReference type="EMBL" id="CAE7510495.1"/>
    </source>
</evidence>
<accession>A0A812T800</accession>